<reference evidence="1 2" key="1">
    <citation type="submission" date="2017-03" db="EMBL/GenBank/DDBJ databases">
        <title>Genome sequence of Sphingomonas mucosissima DSM 17494.</title>
        <authorList>
            <person name="Poehlein A."/>
            <person name="Wuebbeler J.H."/>
            <person name="Steinbuechel A."/>
            <person name="Daniel R."/>
        </authorList>
    </citation>
    <scope>NUCLEOTIDE SEQUENCE [LARGE SCALE GENOMIC DNA]</scope>
    <source>
        <strain evidence="1 2">DSM 17494</strain>
    </source>
</reference>
<name>A0A245ZRL1_9SPHN</name>
<gene>
    <name evidence="1" type="ORF">SPMU_06850</name>
</gene>
<proteinExistence type="predicted"/>
<dbReference type="AlphaFoldDB" id="A0A245ZRL1"/>
<dbReference type="Proteomes" id="UP000197783">
    <property type="component" value="Unassembled WGS sequence"/>
</dbReference>
<accession>A0A245ZRL1</accession>
<comment type="caution">
    <text evidence="1">The sequence shown here is derived from an EMBL/GenBank/DDBJ whole genome shotgun (WGS) entry which is preliminary data.</text>
</comment>
<dbReference type="OrthoDB" id="5402191at2"/>
<dbReference type="RefSeq" id="WP_088331936.1">
    <property type="nucleotide sequence ID" value="NZ_NBBJ01000001.1"/>
</dbReference>
<protein>
    <submittedName>
        <fullName evidence="1">Uncharacterized protein</fullName>
    </submittedName>
</protein>
<dbReference type="EMBL" id="NBBJ01000001">
    <property type="protein sequence ID" value="OWK32360.1"/>
    <property type="molecule type" value="Genomic_DNA"/>
</dbReference>
<sequence>MTSAINFPQRLGIPVRVIVCGAALLLGIAGCGGAPTKTQASESLDADTAAGTAAQGRGDERVGCALAQASPIQRVCQIEQSWTDQGLVLTIRHPDGGFRRLRVVEDGRGLVAADGAEPARVTLVSENEIDVLIGNDHYRLPATRRASGQ</sequence>
<organism evidence="1 2">
    <name type="scientific">Sphingomonas mucosissima</name>
    <dbReference type="NCBI Taxonomy" id="370959"/>
    <lineage>
        <taxon>Bacteria</taxon>
        <taxon>Pseudomonadati</taxon>
        <taxon>Pseudomonadota</taxon>
        <taxon>Alphaproteobacteria</taxon>
        <taxon>Sphingomonadales</taxon>
        <taxon>Sphingomonadaceae</taxon>
        <taxon>Sphingomonas</taxon>
    </lineage>
</organism>
<keyword evidence="2" id="KW-1185">Reference proteome</keyword>
<evidence type="ECO:0000313" key="1">
    <source>
        <dbReference type="EMBL" id="OWK32360.1"/>
    </source>
</evidence>
<evidence type="ECO:0000313" key="2">
    <source>
        <dbReference type="Proteomes" id="UP000197783"/>
    </source>
</evidence>